<dbReference type="GO" id="GO:0003729">
    <property type="term" value="F:mRNA binding"/>
    <property type="evidence" value="ECO:0007669"/>
    <property type="project" value="TreeGrafter"/>
</dbReference>
<reference evidence="6" key="1">
    <citation type="submission" date="2018-05" db="EMBL/GenBank/DDBJ databases">
        <authorList>
            <person name="Lanie J.A."/>
            <person name="Ng W.-L."/>
            <person name="Kazmierczak K.M."/>
            <person name="Andrzejewski T.M."/>
            <person name="Davidsen T.M."/>
            <person name="Wayne K.J."/>
            <person name="Tettelin H."/>
            <person name="Glass J.I."/>
            <person name="Rusch D."/>
            <person name="Podicherti R."/>
            <person name="Tsui H.-C.T."/>
            <person name="Winkler M.E."/>
        </authorList>
    </citation>
    <scope>NUCLEOTIDE SEQUENCE</scope>
</reference>
<feature type="domain" description="Large ribosomal subunit protein bL12 C-terminal" evidence="4">
    <location>
        <begin position="65"/>
        <end position="130"/>
    </location>
</feature>
<dbReference type="SUPFAM" id="SSF54736">
    <property type="entry name" value="ClpS-like"/>
    <property type="match status" value="1"/>
</dbReference>
<evidence type="ECO:0000259" key="4">
    <source>
        <dbReference type="Pfam" id="PF00542"/>
    </source>
</evidence>
<dbReference type="InterPro" id="IPR008932">
    <property type="entry name" value="Ribosomal_bL12_oligo"/>
</dbReference>
<dbReference type="AlphaFoldDB" id="A0A381ZVY4"/>
<evidence type="ECO:0000256" key="3">
    <source>
        <dbReference type="ARBA" id="ARBA00023274"/>
    </source>
</evidence>
<dbReference type="HAMAP" id="MF_00368">
    <property type="entry name" value="Ribosomal_bL12"/>
    <property type="match status" value="1"/>
</dbReference>
<dbReference type="PANTHER" id="PTHR45987">
    <property type="entry name" value="39S RIBOSOMAL PROTEIN L12"/>
    <property type="match status" value="1"/>
</dbReference>
<dbReference type="Gene3D" id="1.20.5.710">
    <property type="entry name" value="Single helix bin"/>
    <property type="match status" value="1"/>
</dbReference>
<evidence type="ECO:0000313" key="6">
    <source>
        <dbReference type="EMBL" id="SVA93254.1"/>
    </source>
</evidence>
<organism evidence="6">
    <name type="scientific">marine metagenome</name>
    <dbReference type="NCBI Taxonomy" id="408172"/>
    <lineage>
        <taxon>unclassified sequences</taxon>
        <taxon>metagenomes</taxon>
        <taxon>ecological metagenomes</taxon>
    </lineage>
</organism>
<dbReference type="InterPro" id="IPR036235">
    <property type="entry name" value="Ribosomal_bL12_oligo_N_sf"/>
</dbReference>
<gene>
    <name evidence="6" type="ORF">METZ01_LOCUS146108</name>
</gene>
<protein>
    <recommendedName>
        <fullName evidence="7">Ribosomal protein L7/L12 C-terminal domain-containing protein</fullName>
    </recommendedName>
</protein>
<accession>A0A381ZVY4</accession>
<comment type="similarity">
    <text evidence="1">Belongs to the bacterial ribosomal protein bL12 family.</text>
</comment>
<dbReference type="Pfam" id="PF00542">
    <property type="entry name" value="Ribosomal_L12"/>
    <property type="match status" value="1"/>
</dbReference>
<keyword evidence="3" id="KW-0687">Ribonucleoprotein</keyword>
<dbReference type="InterPro" id="IPR013823">
    <property type="entry name" value="Ribosomal_bL12_C"/>
</dbReference>
<dbReference type="NCBIfam" id="TIGR00855">
    <property type="entry name" value="L12"/>
    <property type="match status" value="1"/>
</dbReference>
<dbReference type="PANTHER" id="PTHR45987:SF4">
    <property type="entry name" value="LARGE RIBOSOMAL SUBUNIT PROTEIN BL12M"/>
    <property type="match status" value="1"/>
</dbReference>
<proteinExistence type="inferred from homology"/>
<dbReference type="CDD" id="cd00387">
    <property type="entry name" value="Ribosomal_L7_L12"/>
    <property type="match status" value="1"/>
</dbReference>
<dbReference type="EMBL" id="UINC01022829">
    <property type="protein sequence ID" value="SVA93254.1"/>
    <property type="molecule type" value="Genomic_DNA"/>
</dbReference>
<dbReference type="SUPFAM" id="SSF48300">
    <property type="entry name" value="Ribosomal protein L7/12, oligomerisation (N-terminal) domain"/>
    <property type="match status" value="1"/>
</dbReference>
<dbReference type="Pfam" id="PF16320">
    <property type="entry name" value="Ribosomal_L12_N"/>
    <property type="match status" value="1"/>
</dbReference>
<keyword evidence="2" id="KW-0689">Ribosomal protein</keyword>
<feature type="domain" description="Large ribosomal subunit protein bL12 oligomerization" evidence="5">
    <location>
        <begin position="5"/>
        <end position="52"/>
    </location>
</feature>
<evidence type="ECO:0000256" key="1">
    <source>
        <dbReference type="ARBA" id="ARBA00007197"/>
    </source>
</evidence>
<name>A0A381ZVY4_9ZZZZ</name>
<evidence type="ECO:0000256" key="2">
    <source>
        <dbReference type="ARBA" id="ARBA00022980"/>
    </source>
</evidence>
<evidence type="ECO:0008006" key="7">
    <source>
        <dbReference type="Google" id="ProtNLM"/>
    </source>
</evidence>
<dbReference type="InterPro" id="IPR000206">
    <property type="entry name" value="Ribosomal_bL12"/>
</dbReference>
<dbReference type="GO" id="GO:0006412">
    <property type="term" value="P:translation"/>
    <property type="evidence" value="ECO:0007669"/>
    <property type="project" value="InterPro"/>
</dbReference>
<sequence length="131" mass="13300">MALSKDEILDAIKELTVVDLAGLVKDLEEEFGVSAAAAAPVAIAAVPGGAGAGDGGDAVEEQSEFTVTLKDFGANKINVIKAVRAATSLGLKEAKDLVESAPAPIKEDASKEVAEALKKELEEAGAVVELV</sequence>
<dbReference type="GO" id="GO:0003735">
    <property type="term" value="F:structural constituent of ribosome"/>
    <property type="evidence" value="ECO:0007669"/>
    <property type="project" value="InterPro"/>
</dbReference>
<dbReference type="Gene3D" id="3.30.1390.10">
    <property type="match status" value="1"/>
</dbReference>
<dbReference type="GO" id="GO:0022625">
    <property type="term" value="C:cytosolic large ribosomal subunit"/>
    <property type="evidence" value="ECO:0007669"/>
    <property type="project" value="TreeGrafter"/>
</dbReference>
<dbReference type="FunFam" id="3.30.1390.10:FF:000001">
    <property type="entry name" value="50S ribosomal protein L7/L12"/>
    <property type="match status" value="1"/>
</dbReference>
<dbReference type="InterPro" id="IPR014719">
    <property type="entry name" value="Ribosomal_bL12_C/ClpS-like"/>
</dbReference>
<evidence type="ECO:0000259" key="5">
    <source>
        <dbReference type="Pfam" id="PF16320"/>
    </source>
</evidence>